<evidence type="ECO:0000256" key="1">
    <source>
        <dbReference type="ARBA" id="ARBA00000548"/>
    </source>
</evidence>
<dbReference type="Proteomes" id="UP000001593">
    <property type="component" value="Unassembled WGS sequence"/>
</dbReference>
<dbReference type="InParanoid" id="A7SEK4"/>
<dbReference type="InterPro" id="IPR013777">
    <property type="entry name" value="A-amylase-like"/>
</dbReference>
<feature type="binding site" evidence="16">
    <location>
        <position position="96"/>
    </location>
    <ligand>
        <name>substrate</name>
    </ligand>
</feature>
<dbReference type="PIRSF" id="PIRSF001024">
    <property type="entry name" value="Alph-amyl_fung"/>
    <property type="match status" value="1"/>
</dbReference>
<feature type="binding site" evidence="16">
    <location>
        <position position="227"/>
    </location>
    <ligand>
        <name>substrate</name>
    </ligand>
</feature>
<evidence type="ECO:0000256" key="9">
    <source>
        <dbReference type="ARBA" id="ARBA00023157"/>
    </source>
</evidence>
<dbReference type="EMBL" id="DS469637">
    <property type="protein sequence ID" value="EDO37893.1"/>
    <property type="molecule type" value="Genomic_DNA"/>
</dbReference>
<dbReference type="PhylomeDB" id="A7SEK4"/>
<evidence type="ECO:0000256" key="4">
    <source>
        <dbReference type="ARBA" id="ARBA00012595"/>
    </source>
</evidence>
<gene>
    <name evidence="19" type="ORF">NEMVEDRAFT_v1g244710</name>
</gene>
<dbReference type="OrthoDB" id="1740265at2759"/>
<evidence type="ECO:0000256" key="14">
    <source>
        <dbReference type="PIRSR" id="PIRSR001024-2"/>
    </source>
</evidence>
<dbReference type="EC" id="3.2.1.1" evidence="4"/>
<dbReference type="HOGENOM" id="CLU_006462_7_2_1"/>
<dbReference type="Pfam" id="PF00128">
    <property type="entry name" value="Alpha-amylase"/>
    <property type="match status" value="1"/>
</dbReference>
<keyword evidence="8" id="KW-0106">Calcium</keyword>
<keyword evidence="9 15" id="KW-1015">Disulfide bond</keyword>
<dbReference type="InterPro" id="IPR015340">
    <property type="entry name" value="A_amylase_C_dom"/>
</dbReference>
<dbReference type="InterPro" id="IPR006047">
    <property type="entry name" value="GH13_cat_dom"/>
</dbReference>
<evidence type="ECO:0000313" key="20">
    <source>
        <dbReference type="Proteomes" id="UP000001593"/>
    </source>
</evidence>
<feature type="signal peptide" evidence="17">
    <location>
        <begin position="1"/>
        <end position="20"/>
    </location>
</feature>
<feature type="disulfide bond" evidence="15">
    <location>
        <begin position="50"/>
        <end position="57"/>
    </location>
</feature>
<comment type="cofactor">
    <cofactor evidence="2">
        <name>Ca(2+)</name>
        <dbReference type="ChEBI" id="CHEBI:29108"/>
    </cofactor>
</comment>
<evidence type="ECO:0000256" key="2">
    <source>
        <dbReference type="ARBA" id="ARBA00001913"/>
    </source>
</evidence>
<evidence type="ECO:0000256" key="17">
    <source>
        <dbReference type="SAM" id="SignalP"/>
    </source>
</evidence>
<feature type="binding site" evidence="16">
    <location>
        <position position="372"/>
    </location>
    <ligand>
        <name>substrate</name>
    </ligand>
</feature>
<feature type="binding site" evidence="16">
    <location>
        <position position="135"/>
    </location>
    <ligand>
        <name>substrate</name>
    </ligand>
</feature>
<protein>
    <recommendedName>
        <fullName evidence="4">alpha-amylase</fullName>
        <ecNumber evidence="4">3.2.1.1</ecNumber>
    </recommendedName>
</protein>
<dbReference type="CDD" id="cd11319">
    <property type="entry name" value="AmyAc_euk_AmyA"/>
    <property type="match status" value="1"/>
</dbReference>
<evidence type="ECO:0000256" key="12">
    <source>
        <dbReference type="ARBA" id="ARBA00023295"/>
    </source>
</evidence>
<sequence length="509" mass="58586">MHTRALCCVLVVIFATNVAAKTAEEWKNRIIYQLLTDRFAQSGEMPAKKCTDMRGWCNGTFKGIEKHLDYITGLGANAIWISPIVLNTDQGFHGYWAKNIYEIEPHFGTKQDLKSLVKACHDRGVWVMVDVVANHMGYPPGVDWRTPWNSSLLDNFYEYFYPFNKSEYYHANHKYIKWPEECHNLTKIQKYWLANLADLDQSHPFVEKTLLDWIKWLITEYDFDGCRVDTVIQVPKPFWTKFQSAGGVFMLGEANNGPPPCGTINFTAPFQGPLDSVLDFPMFWTLRYIFQEKTQNFTSLSKALKESSKAFKDRSILGGFVDNHDHERFLHKNPSQTSLRNNLAFVLMSRWIPLIYYGTEQGFNGGGDPNNRESLWPFMDRKNSLYVFIKDLIAFRSSLGQPWISSPQIEQHVEPEVYAFSRRKVLVIVTTRVTTASTTLQSHPFNEGEKVVNILNMTQTFLVDAKGRLEAKMVSGEPLVLTLIVTSYSRFFCPSIILIVTCWMVLHMV</sequence>
<evidence type="ECO:0000256" key="7">
    <source>
        <dbReference type="ARBA" id="ARBA00022801"/>
    </source>
</evidence>
<dbReference type="SUPFAM" id="SSF51011">
    <property type="entry name" value="Glycosyl hydrolase domain"/>
    <property type="match status" value="1"/>
</dbReference>
<feature type="binding site" evidence="16">
    <location>
        <position position="325"/>
    </location>
    <ligand>
        <name>substrate</name>
    </ligand>
</feature>
<keyword evidence="12" id="KW-0326">Glycosidase</keyword>
<comment type="catalytic activity">
    <reaction evidence="1">
        <text>Endohydrolysis of (1-&gt;4)-alpha-D-glucosidic linkages in polysaccharides containing three or more (1-&gt;4)-alpha-linked D-glucose units.</text>
        <dbReference type="EC" id="3.2.1.1"/>
    </reaction>
</comment>
<feature type="active site" description="Nucleophile" evidence="13">
    <location>
        <position position="229"/>
    </location>
</feature>
<dbReference type="SMART" id="SM00642">
    <property type="entry name" value="Aamy"/>
    <property type="match status" value="1"/>
</dbReference>
<dbReference type="PANTHER" id="PTHR10357:SF215">
    <property type="entry name" value="ALPHA-AMYLASE 1"/>
    <property type="match status" value="1"/>
</dbReference>
<dbReference type="AlphaFoldDB" id="A7SEK4"/>
<evidence type="ECO:0000256" key="10">
    <source>
        <dbReference type="ARBA" id="ARBA00023180"/>
    </source>
</evidence>
<dbReference type="STRING" id="45351.A7SEK4"/>
<dbReference type="GO" id="GO:0004556">
    <property type="term" value="F:alpha-amylase activity"/>
    <property type="evidence" value="ECO:0007669"/>
    <property type="project" value="UniProtKB-EC"/>
</dbReference>
<keyword evidence="6 17" id="KW-0732">Signal</keyword>
<feature type="chain" id="PRO_5002715214" description="alpha-amylase" evidence="17">
    <location>
        <begin position="21"/>
        <end position="509"/>
    </location>
</feature>
<evidence type="ECO:0000256" key="6">
    <source>
        <dbReference type="ARBA" id="ARBA00022729"/>
    </source>
</evidence>
<dbReference type="Gene3D" id="2.60.40.1180">
    <property type="entry name" value="Golgi alpha-mannosidase II"/>
    <property type="match status" value="1"/>
</dbReference>
<comment type="similarity">
    <text evidence="3">Belongs to the glycosyl hydrolase 13 family.</text>
</comment>
<feature type="domain" description="Glycosyl hydrolase family 13 catalytic" evidence="18">
    <location>
        <begin position="33"/>
        <end position="396"/>
    </location>
</feature>
<dbReference type="Gene3D" id="3.20.20.80">
    <property type="entry name" value="Glycosidases"/>
    <property type="match status" value="1"/>
</dbReference>
<feature type="site" description="Transition state stabilizer" evidence="14">
    <location>
        <position position="325"/>
    </location>
</feature>
<keyword evidence="7" id="KW-0378">Hydrolase</keyword>
<evidence type="ECO:0000256" key="15">
    <source>
        <dbReference type="PIRSR" id="PIRSR001024-4"/>
    </source>
</evidence>
<name>A7SEK4_NEMVE</name>
<evidence type="ECO:0000256" key="11">
    <source>
        <dbReference type="ARBA" id="ARBA00023277"/>
    </source>
</evidence>
<reference evidence="19 20" key="1">
    <citation type="journal article" date="2007" name="Science">
        <title>Sea anemone genome reveals ancestral eumetazoan gene repertoire and genomic organization.</title>
        <authorList>
            <person name="Putnam N.H."/>
            <person name="Srivastava M."/>
            <person name="Hellsten U."/>
            <person name="Dirks B."/>
            <person name="Chapman J."/>
            <person name="Salamov A."/>
            <person name="Terry A."/>
            <person name="Shapiro H."/>
            <person name="Lindquist E."/>
            <person name="Kapitonov V.V."/>
            <person name="Jurka J."/>
            <person name="Genikhovich G."/>
            <person name="Grigoriev I.V."/>
            <person name="Lucas S.M."/>
            <person name="Steele R.E."/>
            <person name="Finnerty J.R."/>
            <person name="Technau U."/>
            <person name="Martindale M.Q."/>
            <person name="Rokhsar D.S."/>
        </authorList>
    </citation>
    <scope>NUCLEOTIDE SEQUENCE [LARGE SCALE GENOMIC DNA]</scope>
    <source>
        <strain evidence="20">CH2 X CH6</strain>
    </source>
</reference>
<dbReference type="SUPFAM" id="SSF51445">
    <property type="entry name" value="(Trans)glycosidases"/>
    <property type="match status" value="1"/>
</dbReference>
<dbReference type="GO" id="GO:0005509">
    <property type="term" value="F:calcium ion binding"/>
    <property type="evidence" value="ECO:0007669"/>
    <property type="project" value="InterPro"/>
</dbReference>
<evidence type="ECO:0000259" key="18">
    <source>
        <dbReference type="SMART" id="SM00642"/>
    </source>
</evidence>
<organism evidence="19 20">
    <name type="scientific">Nematostella vectensis</name>
    <name type="common">Starlet sea anemone</name>
    <dbReference type="NCBI Taxonomy" id="45351"/>
    <lineage>
        <taxon>Eukaryota</taxon>
        <taxon>Metazoa</taxon>
        <taxon>Cnidaria</taxon>
        <taxon>Anthozoa</taxon>
        <taxon>Hexacorallia</taxon>
        <taxon>Actiniaria</taxon>
        <taxon>Edwardsiidae</taxon>
        <taxon>Nematostella</taxon>
    </lineage>
</organism>
<dbReference type="GO" id="GO:0016052">
    <property type="term" value="P:carbohydrate catabolic process"/>
    <property type="evidence" value="ECO:0007669"/>
    <property type="project" value="InterPro"/>
</dbReference>
<dbReference type="Pfam" id="PF09260">
    <property type="entry name" value="A_amylase_dom_C"/>
    <property type="match status" value="1"/>
</dbReference>
<evidence type="ECO:0000256" key="5">
    <source>
        <dbReference type="ARBA" id="ARBA00022723"/>
    </source>
</evidence>
<dbReference type="InterPro" id="IPR017853">
    <property type="entry name" value="GH"/>
</dbReference>
<dbReference type="KEGG" id="nve:5509441"/>
<evidence type="ECO:0000256" key="16">
    <source>
        <dbReference type="PIRSR" id="PIRSR001024-5"/>
    </source>
</evidence>
<evidence type="ECO:0000313" key="19">
    <source>
        <dbReference type="EMBL" id="EDO37893.1"/>
    </source>
</evidence>
<dbReference type="eggNOG" id="KOG0471">
    <property type="taxonomic scope" value="Eukaryota"/>
</dbReference>
<dbReference type="PANTHER" id="PTHR10357">
    <property type="entry name" value="ALPHA-AMYLASE FAMILY MEMBER"/>
    <property type="match status" value="1"/>
</dbReference>
<dbReference type="OMA" id="HGYWIAD"/>
<dbReference type="InterPro" id="IPR013780">
    <property type="entry name" value="Glyco_hydro_b"/>
</dbReference>
<feature type="active site" description="Proton donor" evidence="13">
    <location>
        <position position="253"/>
    </location>
</feature>
<keyword evidence="10" id="KW-0325">Glycoprotein</keyword>
<evidence type="ECO:0000256" key="8">
    <source>
        <dbReference type="ARBA" id="ARBA00022837"/>
    </source>
</evidence>
<keyword evidence="11" id="KW-0119">Carbohydrate metabolism</keyword>
<feature type="binding site" evidence="16">
    <location>
        <position position="257"/>
    </location>
    <ligand>
        <name>substrate</name>
    </ligand>
</feature>
<keyword evidence="5" id="KW-0479">Metal-binding</keyword>
<evidence type="ECO:0000256" key="13">
    <source>
        <dbReference type="PIRSR" id="PIRSR001024-1"/>
    </source>
</evidence>
<accession>A7SEK4</accession>
<keyword evidence="20" id="KW-1185">Reference proteome</keyword>
<proteinExistence type="inferred from homology"/>
<evidence type="ECO:0000256" key="3">
    <source>
        <dbReference type="ARBA" id="ARBA00008061"/>
    </source>
</evidence>